<feature type="region of interest" description="Disordered" evidence="1">
    <location>
        <begin position="107"/>
        <end position="205"/>
    </location>
</feature>
<evidence type="ECO:0000256" key="1">
    <source>
        <dbReference type="SAM" id="MobiDB-lite"/>
    </source>
</evidence>
<dbReference type="PROSITE" id="PS51257">
    <property type="entry name" value="PROKAR_LIPOPROTEIN"/>
    <property type="match status" value="1"/>
</dbReference>
<dbReference type="RefSeq" id="WP_014406528.1">
    <property type="nucleotide sequence ID" value="NC_017034.1"/>
</dbReference>
<dbReference type="EMBL" id="CP003243">
    <property type="protein sequence ID" value="AFD00697.1"/>
    <property type="molecule type" value="Genomic_DNA"/>
</dbReference>
<reference evidence="3 4" key="1">
    <citation type="journal article" date="2012" name="J. Bacteriol.">
        <title>Complete genome sequence of a thermophilic methanogen, Methanocella conradii HZ254, isolated from Chinese rice field soil.</title>
        <authorList>
            <person name="Lu Z."/>
            <person name="Lu Y."/>
        </authorList>
    </citation>
    <scope>NUCLEOTIDE SEQUENCE [LARGE SCALE GENOMIC DNA]</scope>
    <source>
        <strain evidence="4">DSM 24694 / JCM 17849 / CGMCC 1.5162 / HZ254</strain>
    </source>
</reference>
<name>H8I650_METCZ</name>
<dbReference type="STRING" id="1041930.Mtc_1957"/>
<keyword evidence="4" id="KW-1185">Reference proteome</keyword>
<dbReference type="Proteomes" id="UP000005233">
    <property type="component" value="Chromosome"/>
</dbReference>
<evidence type="ECO:0000256" key="2">
    <source>
        <dbReference type="SAM" id="Phobius"/>
    </source>
</evidence>
<feature type="transmembrane region" description="Helical" evidence="2">
    <location>
        <begin position="294"/>
        <end position="312"/>
    </location>
</feature>
<gene>
    <name evidence="3" type="ordered locus">Mtc_1957</name>
</gene>
<dbReference type="HOGENOM" id="CLU_878816_0_0_2"/>
<sequence>MPYKMRPASVLLKMLVIIAFLACISTACALSDSPETATVVGAIKVNGAYTNGATVTIGSSSATTANYMGQDGIYVISGLPFETALPYKASYNGHTITDTVEPISNDGQGMYNLGTQEINYDVGSPTPTPEPNATATPTPTPAPTPTPVPTPTPTPAAKPPSNTQPTSAPILTPTPAPEVETGTPQQSSPVTAPSPRKVFSSPSWDFDHETITATNDGDSPITIRAWIEDPLNNITASIEADSTKNVSTPSIMTQNNQIVTVGFDAYDNGTCIDSYKAMLSLSSAPAPTTARSPGFAALLALACMLGAACLIIKRGR</sequence>
<protein>
    <submittedName>
        <fullName evidence="3">Uncharacterized protein</fullName>
    </submittedName>
</protein>
<keyword evidence="2" id="KW-0472">Membrane</keyword>
<dbReference type="eggNOG" id="arCOG10894">
    <property type="taxonomic scope" value="Archaea"/>
</dbReference>
<organism evidence="3 4">
    <name type="scientific">Methanocella conradii (strain DSM 24694 / JCM 17849 / CGMCC 1.5162 / HZ254)</name>
    <dbReference type="NCBI Taxonomy" id="1041930"/>
    <lineage>
        <taxon>Archaea</taxon>
        <taxon>Methanobacteriati</taxon>
        <taxon>Methanobacteriota</taxon>
        <taxon>Stenosarchaea group</taxon>
        <taxon>Methanomicrobia</taxon>
        <taxon>Methanocellales</taxon>
        <taxon>Methanocellaceae</taxon>
        <taxon>Methanocella</taxon>
    </lineage>
</organism>
<evidence type="ECO:0000313" key="3">
    <source>
        <dbReference type="EMBL" id="AFD00697.1"/>
    </source>
</evidence>
<feature type="compositionally biased region" description="Pro residues" evidence="1">
    <location>
        <begin position="138"/>
        <end position="158"/>
    </location>
</feature>
<proteinExistence type="predicted"/>
<feature type="compositionally biased region" description="Polar residues" evidence="1">
    <location>
        <begin position="182"/>
        <end position="191"/>
    </location>
</feature>
<dbReference type="KEGG" id="mez:Mtc_1957"/>
<dbReference type="AlphaFoldDB" id="H8I650"/>
<accession>H8I650</accession>
<keyword evidence="2" id="KW-0812">Transmembrane</keyword>
<dbReference type="GeneID" id="59387889"/>
<keyword evidence="2" id="KW-1133">Transmembrane helix</keyword>
<evidence type="ECO:0000313" key="4">
    <source>
        <dbReference type="Proteomes" id="UP000005233"/>
    </source>
</evidence>
<dbReference type="OrthoDB" id="387163at2157"/>